<name>A0ABY5S6C8_9BACL</name>
<proteinExistence type="predicted"/>
<dbReference type="Proteomes" id="UP001057877">
    <property type="component" value="Chromosome"/>
</dbReference>
<protein>
    <recommendedName>
        <fullName evidence="3">WYL domain-containing protein</fullName>
    </recommendedName>
</protein>
<evidence type="ECO:0008006" key="3">
    <source>
        <dbReference type="Google" id="ProtNLM"/>
    </source>
</evidence>
<accession>A0ABY5S6C8</accession>
<sequence>MASLHRIQWLDDRIRRGLYPNVNQMIERFEISRRQALRDVEYLRDSLGAPLDYCPKQKGYRYTHDAFAVPGQLMTEDQQELLSCLAAHYEVLASHHSRSSKTLSELALLLLRLSGRQSSTAQFQSLHRAGLTPFQAILQHTSVRPASGSVPSSLQPFYRGRDEHDQEIYEFYDSYEFLPALLASGRTYSVVHPKWLRQKLVQYLDRMHYVNRI</sequence>
<evidence type="ECO:0000313" key="1">
    <source>
        <dbReference type="EMBL" id="UVI29471.1"/>
    </source>
</evidence>
<keyword evidence="2" id="KW-1185">Reference proteome</keyword>
<gene>
    <name evidence="1" type="ORF">L1F29_29310</name>
</gene>
<dbReference type="EMBL" id="CP091430">
    <property type="protein sequence ID" value="UVI29471.1"/>
    <property type="molecule type" value="Genomic_DNA"/>
</dbReference>
<dbReference type="RefSeq" id="WP_258385560.1">
    <property type="nucleotide sequence ID" value="NZ_CP091430.1"/>
</dbReference>
<reference evidence="1" key="1">
    <citation type="submission" date="2022-01" db="EMBL/GenBank/DDBJ databases">
        <title>Paenibacillus spongiae sp. nov., isolated from marine sponge.</title>
        <authorList>
            <person name="Li Z."/>
            <person name="Zhang M."/>
        </authorList>
    </citation>
    <scope>NUCLEOTIDE SEQUENCE</scope>
    <source>
        <strain evidence="1">PHS-Z3</strain>
    </source>
</reference>
<organism evidence="1 2">
    <name type="scientific">Paenibacillus spongiae</name>
    <dbReference type="NCBI Taxonomy" id="2909671"/>
    <lineage>
        <taxon>Bacteria</taxon>
        <taxon>Bacillati</taxon>
        <taxon>Bacillota</taxon>
        <taxon>Bacilli</taxon>
        <taxon>Bacillales</taxon>
        <taxon>Paenibacillaceae</taxon>
        <taxon>Paenibacillus</taxon>
    </lineage>
</organism>
<evidence type="ECO:0000313" key="2">
    <source>
        <dbReference type="Proteomes" id="UP001057877"/>
    </source>
</evidence>